<proteinExistence type="predicted"/>
<accession>A0ABZ2JPH5</accession>
<name>A0ABZ2JPH5_9PSED</name>
<evidence type="ECO:0008006" key="3">
    <source>
        <dbReference type="Google" id="ProtNLM"/>
    </source>
</evidence>
<evidence type="ECO:0000313" key="1">
    <source>
        <dbReference type="EMBL" id="WWY22938.1"/>
    </source>
</evidence>
<evidence type="ECO:0000313" key="2">
    <source>
        <dbReference type="Proteomes" id="UP001375228"/>
    </source>
</evidence>
<dbReference type="Proteomes" id="UP001375228">
    <property type="component" value="Chromosome"/>
</dbReference>
<dbReference type="RefSeq" id="WP_009681229.1">
    <property type="nucleotide sequence ID" value="NZ_CP091311.1"/>
</dbReference>
<gene>
    <name evidence="1" type="ORF">V9385_10185</name>
</gene>
<sequence length="88" mass="10111">MALKINFTKDALRDLVCPEGKSEIYVYDTHTKGLALRVTKAGGKTFKDQRRKIDVFDYKSTKLPVIREVAEKIYANLDVILVEEHKRA</sequence>
<protein>
    <recommendedName>
        <fullName evidence="3">Integrase</fullName>
    </recommendedName>
</protein>
<keyword evidence="2" id="KW-1185">Reference proteome</keyword>
<reference evidence="1 2" key="1">
    <citation type="submission" date="2024-03" db="EMBL/GenBank/DDBJ databases">
        <title>Pseudomonas juntendi.</title>
        <authorList>
            <person name="Liu Y."/>
        </authorList>
    </citation>
    <scope>NUCLEOTIDE SEQUENCE [LARGE SCALE GENOMIC DNA]</scope>
    <source>
        <strain evidence="1 2">L4046hy</strain>
    </source>
</reference>
<organism evidence="1 2">
    <name type="scientific">Pseudomonas juntendi</name>
    <dbReference type="NCBI Taxonomy" id="2666183"/>
    <lineage>
        <taxon>Bacteria</taxon>
        <taxon>Pseudomonadati</taxon>
        <taxon>Pseudomonadota</taxon>
        <taxon>Gammaproteobacteria</taxon>
        <taxon>Pseudomonadales</taxon>
        <taxon>Pseudomonadaceae</taxon>
        <taxon>Pseudomonas</taxon>
    </lineage>
</organism>
<dbReference type="EMBL" id="CP146691">
    <property type="protein sequence ID" value="WWY22938.1"/>
    <property type="molecule type" value="Genomic_DNA"/>
</dbReference>